<feature type="region of interest" description="Disordered" evidence="1">
    <location>
        <begin position="1"/>
        <end position="32"/>
    </location>
</feature>
<keyword evidence="4" id="KW-1185">Reference proteome</keyword>
<feature type="region of interest" description="Disordered" evidence="1">
    <location>
        <begin position="59"/>
        <end position="100"/>
    </location>
</feature>
<organism evidence="3 4">
    <name type="scientific">Streptomyces piniterrae</name>
    <dbReference type="NCBI Taxonomy" id="2571125"/>
    <lineage>
        <taxon>Bacteria</taxon>
        <taxon>Bacillati</taxon>
        <taxon>Actinomycetota</taxon>
        <taxon>Actinomycetes</taxon>
        <taxon>Kitasatosporales</taxon>
        <taxon>Streptomycetaceae</taxon>
        <taxon>Streptomyces</taxon>
    </lineage>
</organism>
<feature type="compositionally biased region" description="Polar residues" evidence="1">
    <location>
        <begin position="214"/>
        <end position="223"/>
    </location>
</feature>
<feature type="compositionally biased region" description="Polar residues" evidence="1">
    <location>
        <begin position="171"/>
        <end position="192"/>
    </location>
</feature>
<gene>
    <name evidence="3" type="ORF">FCH28_10860</name>
</gene>
<proteinExistence type="predicted"/>
<feature type="region of interest" description="Disordered" evidence="1">
    <location>
        <begin position="170"/>
        <end position="223"/>
    </location>
</feature>
<evidence type="ECO:0000313" key="3">
    <source>
        <dbReference type="EMBL" id="TJZ55792.1"/>
    </source>
</evidence>
<feature type="transmembrane region" description="Helical" evidence="2">
    <location>
        <begin position="145"/>
        <end position="166"/>
    </location>
</feature>
<comment type="caution">
    <text evidence="3">The sequence shown here is derived from an EMBL/GenBank/DDBJ whole genome shotgun (WGS) entry which is preliminary data.</text>
</comment>
<dbReference type="OrthoDB" id="3854688at2"/>
<protein>
    <submittedName>
        <fullName evidence="3">Uncharacterized protein</fullName>
    </submittedName>
</protein>
<name>A0A4U0NPH2_9ACTN</name>
<dbReference type="EMBL" id="SUMB01000003">
    <property type="protein sequence ID" value="TJZ55792.1"/>
    <property type="molecule type" value="Genomic_DNA"/>
</dbReference>
<reference evidence="3 4" key="1">
    <citation type="submission" date="2019-04" db="EMBL/GenBank/DDBJ databases">
        <title>Streptomyces piniterrae sp. nov., a heliquinomycin-producing actinomycete isolated from rhizosphere soil of Pinus yunnanensis.</title>
        <authorList>
            <person name="Zhuang X."/>
            <person name="Zhao J."/>
        </authorList>
    </citation>
    <scope>NUCLEOTIDE SEQUENCE [LARGE SCALE GENOMIC DNA]</scope>
    <source>
        <strain evidence="4">jys28</strain>
    </source>
</reference>
<feature type="compositionally biased region" description="Basic and acidic residues" evidence="1">
    <location>
        <begin position="77"/>
        <end position="88"/>
    </location>
</feature>
<sequence length="223" mass="23399">MPDDVGGRPFPDGEEPDEHHHESHGNADEEFASVVFDEDFVRSAQFHEPSAVERLLAAAEARAEAEAARSGPGFGRDGADGHEGHDGLDPDADDYDAHGEYVGYGGRGDYDDYGEYGEHGPHSPYGPYGGALRPYRSSARWHRPIAWVLAVVMGIGLVALAFSAVYRGASGRNQSPAPRPASSGTDAPSSSGADGVQKVRPGLLPSASPGSARPTASTVPRGH</sequence>
<evidence type="ECO:0000313" key="4">
    <source>
        <dbReference type="Proteomes" id="UP000308697"/>
    </source>
</evidence>
<feature type="compositionally biased region" description="Basic and acidic residues" evidence="1">
    <location>
        <begin position="17"/>
        <end position="27"/>
    </location>
</feature>
<dbReference type="Proteomes" id="UP000308697">
    <property type="component" value="Unassembled WGS sequence"/>
</dbReference>
<keyword evidence="2" id="KW-0472">Membrane</keyword>
<evidence type="ECO:0000256" key="1">
    <source>
        <dbReference type="SAM" id="MobiDB-lite"/>
    </source>
</evidence>
<accession>A0A4U0NPH2</accession>
<keyword evidence="2" id="KW-0812">Transmembrane</keyword>
<evidence type="ECO:0000256" key="2">
    <source>
        <dbReference type="SAM" id="Phobius"/>
    </source>
</evidence>
<dbReference type="RefSeq" id="WP_136739602.1">
    <property type="nucleotide sequence ID" value="NZ_SUMB01000003.1"/>
</dbReference>
<keyword evidence="2" id="KW-1133">Transmembrane helix</keyword>
<dbReference type="AlphaFoldDB" id="A0A4U0NPH2"/>